<evidence type="ECO:0000256" key="4">
    <source>
        <dbReference type="ARBA" id="ARBA00022475"/>
    </source>
</evidence>
<organism evidence="9 10">
    <name type="scientific">Rhodobaculum claviforme</name>
    <dbReference type="NCBI Taxonomy" id="1549854"/>
    <lineage>
        <taxon>Bacteria</taxon>
        <taxon>Pseudomonadati</taxon>
        <taxon>Pseudomonadota</taxon>
        <taxon>Alphaproteobacteria</taxon>
        <taxon>Rhodobacterales</taxon>
        <taxon>Paracoccaceae</taxon>
        <taxon>Rhodobaculum</taxon>
    </lineage>
</organism>
<evidence type="ECO:0000313" key="10">
    <source>
        <dbReference type="Proteomes" id="UP000706333"/>
    </source>
</evidence>
<dbReference type="PANTHER" id="PTHR30269:SF37">
    <property type="entry name" value="MEMBRANE TRANSPORTER PROTEIN"/>
    <property type="match status" value="1"/>
</dbReference>
<keyword evidence="4 8" id="KW-1003">Cell membrane</keyword>
<gene>
    <name evidence="9" type="ORF">CCR87_04405</name>
</gene>
<dbReference type="GO" id="GO:0005886">
    <property type="term" value="C:plasma membrane"/>
    <property type="evidence" value="ECO:0007669"/>
    <property type="project" value="UniProtKB-SubCell"/>
</dbReference>
<dbReference type="RefSeq" id="WP_201156370.1">
    <property type="nucleotide sequence ID" value="NZ_NHSD01000140.1"/>
</dbReference>
<evidence type="ECO:0000256" key="1">
    <source>
        <dbReference type="ARBA" id="ARBA00004651"/>
    </source>
</evidence>
<feature type="transmembrane region" description="Helical" evidence="8">
    <location>
        <begin position="56"/>
        <end position="76"/>
    </location>
</feature>
<comment type="similarity">
    <text evidence="2 8">Belongs to the 4-toluene sulfonate uptake permease (TSUP) (TC 2.A.102) family.</text>
</comment>
<evidence type="ECO:0000256" key="2">
    <source>
        <dbReference type="ARBA" id="ARBA00009142"/>
    </source>
</evidence>
<feature type="non-terminal residue" evidence="9">
    <location>
        <position position="1"/>
    </location>
</feature>
<accession>A0A934TJD7</accession>
<comment type="caution">
    <text evidence="9">The sequence shown here is derived from an EMBL/GenBank/DDBJ whole genome shotgun (WGS) entry which is preliminary data.</text>
</comment>
<evidence type="ECO:0000256" key="7">
    <source>
        <dbReference type="ARBA" id="ARBA00023136"/>
    </source>
</evidence>
<evidence type="ECO:0000256" key="3">
    <source>
        <dbReference type="ARBA" id="ARBA00022448"/>
    </source>
</evidence>
<dbReference type="PANTHER" id="PTHR30269">
    <property type="entry name" value="TRANSMEMBRANE PROTEIN YFCA"/>
    <property type="match status" value="1"/>
</dbReference>
<feature type="transmembrane region" description="Helical" evidence="8">
    <location>
        <begin position="88"/>
        <end position="105"/>
    </location>
</feature>
<dbReference type="Proteomes" id="UP000706333">
    <property type="component" value="Unassembled WGS sequence"/>
</dbReference>
<protein>
    <recommendedName>
        <fullName evidence="8">Probable membrane transporter protein</fullName>
    </recommendedName>
</protein>
<evidence type="ECO:0000256" key="6">
    <source>
        <dbReference type="ARBA" id="ARBA00022989"/>
    </source>
</evidence>
<evidence type="ECO:0000256" key="8">
    <source>
        <dbReference type="RuleBase" id="RU363041"/>
    </source>
</evidence>
<name>A0A934TJD7_9RHOB</name>
<feature type="transmembrane region" description="Helical" evidence="8">
    <location>
        <begin position="32"/>
        <end position="50"/>
    </location>
</feature>
<sequence length="107" mass="11489">YGGISGVWGPPVIIYLVSVGAEKREMIRVQGVVFLIGGIVLLSAHLQSGVLNAVTLPLSAALVVPAAVGMWLGFRLQDRLDPIRFRRWTLVLLAVTGLNLVRQAVMG</sequence>
<keyword evidence="7 8" id="KW-0472">Membrane</keyword>
<proteinExistence type="inferred from homology"/>
<comment type="subcellular location">
    <subcellularLocation>
        <location evidence="1 8">Cell membrane</location>
        <topology evidence="1 8">Multi-pass membrane protein</topology>
    </subcellularLocation>
</comment>
<dbReference type="AlphaFoldDB" id="A0A934TJD7"/>
<keyword evidence="3" id="KW-0813">Transport</keyword>
<keyword evidence="5 8" id="KW-0812">Transmembrane</keyword>
<evidence type="ECO:0000313" key="9">
    <source>
        <dbReference type="EMBL" id="MBK5926601.1"/>
    </source>
</evidence>
<evidence type="ECO:0000256" key="5">
    <source>
        <dbReference type="ARBA" id="ARBA00022692"/>
    </source>
</evidence>
<keyword evidence="6 8" id="KW-1133">Transmembrane helix</keyword>
<dbReference type="Pfam" id="PF01925">
    <property type="entry name" value="TauE"/>
    <property type="match status" value="1"/>
</dbReference>
<keyword evidence="10" id="KW-1185">Reference proteome</keyword>
<reference evidence="9" key="1">
    <citation type="submission" date="2017-05" db="EMBL/GenBank/DDBJ databases">
        <authorList>
            <person name="Imhoff J.F."/>
            <person name="Rahn T."/>
            <person name="Kuenzel S."/>
            <person name="Neulinger S.C."/>
        </authorList>
    </citation>
    <scope>NUCLEOTIDE SEQUENCE</scope>
    <source>
        <strain evidence="9">LMG 28126</strain>
    </source>
</reference>
<dbReference type="InterPro" id="IPR052017">
    <property type="entry name" value="TSUP"/>
</dbReference>
<reference evidence="9" key="2">
    <citation type="journal article" date="2020" name="Microorganisms">
        <title>Osmotic Adaptation and Compatible Solute Biosynthesis of Phototrophic Bacteria as Revealed from Genome Analyses.</title>
        <authorList>
            <person name="Imhoff J.F."/>
            <person name="Rahn T."/>
            <person name="Kunzel S."/>
            <person name="Keller A."/>
            <person name="Neulinger S.C."/>
        </authorList>
    </citation>
    <scope>NUCLEOTIDE SEQUENCE</scope>
    <source>
        <strain evidence="9">LMG 28126</strain>
    </source>
</reference>
<dbReference type="InterPro" id="IPR002781">
    <property type="entry name" value="TM_pro_TauE-like"/>
</dbReference>
<dbReference type="EMBL" id="NHSD01000140">
    <property type="protein sequence ID" value="MBK5926601.1"/>
    <property type="molecule type" value="Genomic_DNA"/>
</dbReference>